<evidence type="ECO:0000313" key="1">
    <source>
        <dbReference type="EMBL" id="MFD2672795.1"/>
    </source>
</evidence>
<dbReference type="EMBL" id="JBHUMM010000043">
    <property type="protein sequence ID" value="MFD2672795.1"/>
    <property type="molecule type" value="Genomic_DNA"/>
</dbReference>
<name>A0ABW5RDX5_9BACL</name>
<reference evidence="2" key="1">
    <citation type="journal article" date="2019" name="Int. J. Syst. Evol. Microbiol.">
        <title>The Global Catalogue of Microorganisms (GCM) 10K type strain sequencing project: providing services to taxonomists for standard genome sequencing and annotation.</title>
        <authorList>
            <consortium name="The Broad Institute Genomics Platform"/>
            <consortium name="The Broad Institute Genome Sequencing Center for Infectious Disease"/>
            <person name="Wu L."/>
            <person name="Ma J."/>
        </authorList>
    </citation>
    <scope>NUCLEOTIDE SEQUENCE [LARGE SCALE GENOMIC DNA]</scope>
    <source>
        <strain evidence="2">KCTC 33676</strain>
    </source>
</reference>
<gene>
    <name evidence="1" type="ORF">ACFSUC_14600</name>
</gene>
<evidence type="ECO:0000313" key="2">
    <source>
        <dbReference type="Proteomes" id="UP001597497"/>
    </source>
</evidence>
<keyword evidence="2" id="KW-1185">Reference proteome</keyword>
<dbReference type="Proteomes" id="UP001597497">
    <property type="component" value="Unassembled WGS sequence"/>
</dbReference>
<organism evidence="1 2">
    <name type="scientific">Marinicrinis sediminis</name>
    <dbReference type="NCBI Taxonomy" id="1652465"/>
    <lineage>
        <taxon>Bacteria</taxon>
        <taxon>Bacillati</taxon>
        <taxon>Bacillota</taxon>
        <taxon>Bacilli</taxon>
        <taxon>Bacillales</taxon>
        <taxon>Paenibacillaceae</taxon>
    </lineage>
</organism>
<sequence length="147" mass="16922">MRPLFNVGTTELEGIHFAIITFYDSHGWHAGQTVKPIAHAVDLVDVILDIMLVNDVKSVDLETDDEGVFKIFYNILGINCSLIPSADLSHLYRIMTPADPMFHIMQELFLLNRDDTREEQADEPVSKNWLIQFFTWINSKIRKDDKS</sequence>
<accession>A0ABW5RDX5</accession>
<proteinExistence type="predicted"/>
<dbReference type="RefSeq" id="WP_379930357.1">
    <property type="nucleotide sequence ID" value="NZ_JBHUMM010000043.1"/>
</dbReference>
<protein>
    <submittedName>
        <fullName evidence="1">Uncharacterized protein</fullName>
    </submittedName>
</protein>
<comment type="caution">
    <text evidence="1">The sequence shown here is derived from an EMBL/GenBank/DDBJ whole genome shotgun (WGS) entry which is preliminary data.</text>
</comment>